<dbReference type="GO" id="GO:0006310">
    <property type="term" value="P:DNA recombination"/>
    <property type="evidence" value="ECO:0007669"/>
    <property type="project" value="InterPro"/>
</dbReference>
<feature type="binding site" evidence="8">
    <location>
        <position position="442"/>
    </location>
    <ligand>
        <name>Zn(2+)</name>
        <dbReference type="ChEBI" id="CHEBI:29105"/>
        <label>2</label>
    </ligand>
</feature>
<dbReference type="HAMAP" id="MF_00983">
    <property type="entry name" value="PriA"/>
    <property type="match status" value="1"/>
</dbReference>
<evidence type="ECO:0000256" key="6">
    <source>
        <dbReference type="ARBA" id="ARBA00022840"/>
    </source>
</evidence>
<keyword evidence="3 8" id="KW-0479">Metal-binding</keyword>
<feature type="binding site" evidence="8">
    <location>
        <position position="425"/>
    </location>
    <ligand>
        <name>Zn(2+)</name>
        <dbReference type="ChEBI" id="CHEBI:29105"/>
        <label>2</label>
    </ligand>
</feature>
<dbReference type="GO" id="GO:0006302">
    <property type="term" value="P:double-strand break repair"/>
    <property type="evidence" value="ECO:0007669"/>
    <property type="project" value="InterPro"/>
</dbReference>
<dbReference type="PANTHER" id="PTHR30580:SF0">
    <property type="entry name" value="PRIMOSOMAL PROTEIN N"/>
    <property type="match status" value="1"/>
</dbReference>
<organism evidence="11 12">
    <name type="scientific">Actinomyces slackii</name>
    <dbReference type="NCBI Taxonomy" id="52774"/>
    <lineage>
        <taxon>Bacteria</taxon>
        <taxon>Bacillati</taxon>
        <taxon>Actinomycetota</taxon>
        <taxon>Actinomycetes</taxon>
        <taxon>Actinomycetales</taxon>
        <taxon>Actinomycetaceae</taxon>
        <taxon>Actinomyces</taxon>
    </lineage>
</organism>
<dbReference type="GO" id="GO:0008270">
    <property type="term" value="F:zinc ion binding"/>
    <property type="evidence" value="ECO:0007669"/>
    <property type="project" value="UniProtKB-UniRule"/>
</dbReference>
<name>A0A448KEA9_9ACTO</name>
<keyword evidence="1 8" id="KW-0639">Primosome</keyword>
<dbReference type="Gene3D" id="3.40.1440.60">
    <property type="entry name" value="PriA, 3(prime) DNA-binding domain"/>
    <property type="match status" value="1"/>
</dbReference>
<dbReference type="InterPro" id="IPR042115">
    <property type="entry name" value="PriA_3primeBD_sf"/>
</dbReference>
<keyword evidence="7 8" id="KW-0238">DNA-binding</keyword>
<comment type="cofactor">
    <cofactor evidence="8">
        <name>Zn(2+)</name>
        <dbReference type="ChEBI" id="CHEBI:29105"/>
    </cofactor>
    <text evidence="8">Binds 2 zinc ions per subunit.</text>
</comment>
<evidence type="ECO:0000256" key="4">
    <source>
        <dbReference type="ARBA" id="ARBA00022741"/>
    </source>
</evidence>
<dbReference type="InterPro" id="IPR041222">
    <property type="entry name" value="PriA_3primeBD"/>
</dbReference>
<feature type="domain" description="Primosomal protein N' 3' DNA-binding" evidence="10">
    <location>
        <begin position="44"/>
        <end position="142"/>
    </location>
</feature>
<evidence type="ECO:0000259" key="10">
    <source>
        <dbReference type="Pfam" id="PF17764"/>
    </source>
</evidence>
<feature type="binding site" evidence="8">
    <location>
        <position position="454"/>
    </location>
    <ligand>
        <name>Zn(2+)</name>
        <dbReference type="ChEBI" id="CHEBI:29105"/>
        <label>1</label>
    </ligand>
</feature>
<keyword evidence="12" id="KW-1185">Reference proteome</keyword>
<dbReference type="Gene3D" id="3.40.50.300">
    <property type="entry name" value="P-loop containing nucleotide triphosphate hydrolases"/>
    <property type="match status" value="1"/>
</dbReference>
<accession>A0A448KEA9</accession>
<comment type="function">
    <text evidence="8">Initiates the restart of stalled replication forks, which reloads the replicative helicase on sites other than the origin of replication. Recognizes and binds to abandoned replication forks and remodels them to uncover a helicase loading site. Promotes assembly of the primosome at these replication forks.</text>
</comment>
<comment type="similarity">
    <text evidence="8">Belongs to the helicase family. PriA subfamily.</text>
</comment>
<feature type="binding site" evidence="8">
    <location>
        <position position="428"/>
    </location>
    <ligand>
        <name>Zn(2+)</name>
        <dbReference type="ChEBI" id="CHEBI:29105"/>
        <label>2</label>
    </ligand>
</feature>
<evidence type="ECO:0000313" key="11">
    <source>
        <dbReference type="EMBL" id="VEG75297.1"/>
    </source>
</evidence>
<gene>
    <name evidence="11" type="primary">priA_1</name>
    <name evidence="8" type="synonym">priA</name>
    <name evidence="11" type="ORF">NCTC11923_01957</name>
</gene>
<feature type="binding site" evidence="8">
    <location>
        <position position="445"/>
    </location>
    <ligand>
        <name>Zn(2+)</name>
        <dbReference type="ChEBI" id="CHEBI:29105"/>
        <label>2</label>
    </ligand>
</feature>
<evidence type="ECO:0000313" key="12">
    <source>
        <dbReference type="Proteomes" id="UP000276899"/>
    </source>
</evidence>
<keyword evidence="11" id="KW-0378">Hydrolase</keyword>
<evidence type="ECO:0000256" key="5">
    <source>
        <dbReference type="ARBA" id="ARBA00022833"/>
    </source>
</evidence>
<evidence type="ECO:0000256" key="3">
    <source>
        <dbReference type="ARBA" id="ARBA00022723"/>
    </source>
</evidence>
<dbReference type="GO" id="GO:0016787">
    <property type="term" value="F:hydrolase activity"/>
    <property type="evidence" value="ECO:0007669"/>
    <property type="project" value="UniProtKB-KW"/>
</dbReference>
<dbReference type="PANTHER" id="PTHR30580">
    <property type="entry name" value="PRIMOSOMAL PROTEIN N"/>
    <property type="match status" value="1"/>
</dbReference>
<dbReference type="GO" id="GO:0003677">
    <property type="term" value="F:DNA binding"/>
    <property type="evidence" value="ECO:0007669"/>
    <property type="project" value="UniProtKB-UniRule"/>
</dbReference>
<dbReference type="Proteomes" id="UP000276899">
    <property type="component" value="Chromosome"/>
</dbReference>
<keyword evidence="2 8" id="KW-0235">DNA replication</keyword>
<comment type="subunit">
    <text evidence="8">Component of the replication restart primosome.</text>
</comment>
<keyword evidence="5 8" id="KW-0862">Zinc</keyword>
<keyword evidence="4 8" id="KW-0547">Nucleotide-binding</keyword>
<feature type="binding site" evidence="8">
    <location>
        <position position="457"/>
    </location>
    <ligand>
        <name>Zn(2+)</name>
        <dbReference type="ChEBI" id="CHEBI:29105"/>
        <label>1</label>
    </ligand>
</feature>
<dbReference type="InterPro" id="IPR005259">
    <property type="entry name" value="PriA"/>
</dbReference>
<feature type="region of interest" description="Disordered" evidence="9">
    <location>
        <begin position="1"/>
        <end position="22"/>
    </location>
</feature>
<dbReference type="InterPro" id="IPR027417">
    <property type="entry name" value="P-loop_NTPase"/>
</dbReference>
<feature type="binding site" evidence="8">
    <location>
        <position position="419"/>
    </location>
    <ligand>
        <name>Zn(2+)</name>
        <dbReference type="ChEBI" id="CHEBI:29105"/>
        <label>1</label>
    </ligand>
</feature>
<sequence>MGLSGGAGLSEPAPLGTQGELLDIPEASSRTVRVAGVDRPVARVLLDSSVPHLDRVFDYAVPAELAEQARPGTQVMVRFGGQEMRGWVWERASTTTHLGLLTQVRRVVSDLPVLPEASRRLIDALAARQAGIRADLVRLAVPQRHATTEAAMRDQAPVRLATWQAPQPAVWESYDGGPQFLSELADGGAPRGAWCALPPGGSGARAQCLALAVRAALAGDRGVLIVVATTDQADELADSLSGALQDEDVVVLSAEHGPARRYRAFLKLLLGRSRVVVGTRAAAFAPVHRLGLAVIWDDGDHRLDERRAPYVHARTVLALRSSLEGAGLLLAGYTRTVEAQSLVEQGWCADLLAPRELRRQCAPRIEVPGLPELDAEGASGSARIPSLAHRLLKEGLTEGPVLVQVPRSGYAPMVACADCRTAARCRHCGGPLAMLRDHRTFCRWCARPQGAWTCTECGGQALRMVVVGSTRTGEELGRALPGTPVVISGAREDHGVLRSVDDSPRLVVATPGAEPVAQGGYRAVLLLDGAALSARADLGAGSEALRRWTNAAVLARPDARVMLLGHPDQTVSQAFLRWDHAGYASRELADRAELHLPPAWRAARIDGPQREVESLAAQLSSGFEVLGPVMPRREPAQAPTARALVRAPLSRGHDLARALLLAMRERSIRREEPVRVEVDPTVLW</sequence>
<dbReference type="Pfam" id="PF17764">
    <property type="entry name" value="PriA_3primeBD"/>
    <property type="match status" value="1"/>
</dbReference>
<feature type="binding site" evidence="8">
    <location>
        <position position="416"/>
    </location>
    <ligand>
        <name>Zn(2+)</name>
        <dbReference type="ChEBI" id="CHEBI:29105"/>
        <label>1</label>
    </ligand>
</feature>
<dbReference type="GO" id="GO:1990077">
    <property type="term" value="C:primosome complex"/>
    <property type="evidence" value="ECO:0007669"/>
    <property type="project" value="UniProtKB-UniRule"/>
</dbReference>
<proteinExistence type="inferred from homology"/>
<dbReference type="AlphaFoldDB" id="A0A448KEA9"/>
<dbReference type="EMBL" id="LR134363">
    <property type="protein sequence ID" value="VEG75297.1"/>
    <property type="molecule type" value="Genomic_DNA"/>
</dbReference>
<dbReference type="STRING" id="1278298.GCA_000428685_00391"/>
<dbReference type="GO" id="GO:0005524">
    <property type="term" value="F:ATP binding"/>
    <property type="evidence" value="ECO:0007669"/>
    <property type="project" value="UniProtKB-UniRule"/>
</dbReference>
<dbReference type="SUPFAM" id="SSF52540">
    <property type="entry name" value="P-loop containing nucleoside triphosphate hydrolases"/>
    <property type="match status" value="1"/>
</dbReference>
<evidence type="ECO:0000256" key="9">
    <source>
        <dbReference type="SAM" id="MobiDB-lite"/>
    </source>
</evidence>
<evidence type="ECO:0000256" key="8">
    <source>
        <dbReference type="HAMAP-Rule" id="MF_00983"/>
    </source>
</evidence>
<keyword evidence="6 8" id="KW-0067">ATP-binding</keyword>
<dbReference type="RefSeq" id="WP_197719306.1">
    <property type="nucleotide sequence ID" value="NZ_CBCRWE010000014.1"/>
</dbReference>
<dbReference type="GO" id="GO:0006270">
    <property type="term" value="P:DNA replication initiation"/>
    <property type="evidence" value="ECO:0007669"/>
    <property type="project" value="TreeGrafter"/>
</dbReference>
<dbReference type="KEGG" id="asla:NCTC11923_01957"/>
<evidence type="ECO:0000256" key="1">
    <source>
        <dbReference type="ARBA" id="ARBA00022515"/>
    </source>
</evidence>
<reference evidence="11 12" key="1">
    <citation type="submission" date="2018-12" db="EMBL/GenBank/DDBJ databases">
        <authorList>
            <consortium name="Pathogen Informatics"/>
        </authorList>
    </citation>
    <scope>NUCLEOTIDE SEQUENCE [LARGE SCALE GENOMIC DNA]</scope>
    <source>
        <strain evidence="11 12">NCTC11923</strain>
    </source>
</reference>
<evidence type="ECO:0000256" key="7">
    <source>
        <dbReference type="ARBA" id="ARBA00023125"/>
    </source>
</evidence>
<protein>
    <recommendedName>
        <fullName evidence="8">Probable replication restart protein PriA</fullName>
    </recommendedName>
    <alternativeName>
        <fullName evidence="8">Putative ATP-dependent DNA helicase PriA</fullName>
    </alternativeName>
</protein>
<comment type="caution">
    <text evidence="8">As this protein does not have any detectable helicase domains, it probably does not have helicase activity.</text>
</comment>
<dbReference type="GO" id="GO:0043138">
    <property type="term" value="F:3'-5' DNA helicase activity"/>
    <property type="evidence" value="ECO:0007669"/>
    <property type="project" value="TreeGrafter"/>
</dbReference>
<evidence type="ECO:0000256" key="2">
    <source>
        <dbReference type="ARBA" id="ARBA00022705"/>
    </source>
</evidence>
<dbReference type="GO" id="GO:0006269">
    <property type="term" value="P:DNA replication, synthesis of primer"/>
    <property type="evidence" value="ECO:0007669"/>
    <property type="project" value="UniProtKB-KW"/>
</dbReference>